<keyword evidence="6" id="KW-0863">Zinc-finger</keyword>
<evidence type="ECO:0000256" key="1">
    <source>
        <dbReference type="ARBA" id="ARBA00004956"/>
    </source>
</evidence>
<comment type="catalytic activity">
    <reaction evidence="11">
        <text>N(6)-carboxybiotinyl-L-lysyl-[protein] + acetyl-CoA = N(6)-biotinyl-L-lysyl-[protein] + malonyl-CoA</text>
        <dbReference type="Rhea" id="RHEA:54728"/>
        <dbReference type="Rhea" id="RHEA-COMP:10505"/>
        <dbReference type="Rhea" id="RHEA-COMP:10506"/>
        <dbReference type="ChEBI" id="CHEBI:57288"/>
        <dbReference type="ChEBI" id="CHEBI:57384"/>
        <dbReference type="ChEBI" id="CHEBI:83144"/>
        <dbReference type="ChEBI" id="CHEBI:83145"/>
        <dbReference type="EC" id="2.1.3.15"/>
    </reaction>
</comment>
<evidence type="ECO:0000256" key="3">
    <source>
        <dbReference type="ARBA" id="ARBA00022516"/>
    </source>
</evidence>
<evidence type="ECO:0000313" key="14">
    <source>
        <dbReference type="Proteomes" id="UP000198875"/>
    </source>
</evidence>
<keyword evidence="4" id="KW-0808">Transferase</keyword>
<dbReference type="GO" id="GO:0003989">
    <property type="term" value="F:acetyl-CoA carboxylase activity"/>
    <property type="evidence" value="ECO:0007669"/>
    <property type="project" value="InterPro"/>
</dbReference>
<accession>A0A0U0W9Q1</accession>
<name>A0A0U0W9Q1_MYCBE</name>
<evidence type="ECO:0000313" key="13">
    <source>
        <dbReference type="EMBL" id="CPR11547.1"/>
    </source>
</evidence>
<dbReference type="GO" id="GO:0005524">
    <property type="term" value="F:ATP binding"/>
    <property type="evidence" value="ECO:0007669"/>
    <property type="project" value="UniProtKB-KW"/>
</dbReference>
<evidence type="ECO:0000256" key="10">
    <source>
        <dbReference type="ARBA" id="ARBA00023160"/>
    </source>
</evidence>
<evidence type="ECO:0000256" key="11">
    <source>
        <dbReference type="ARBA" id="ARBA00049152"/>
    </source>
</evidence>
<keyword evidence="3" id="KW-0444">Lipid biosynthesis</keyword>
<dbReference type="GO" id="GO:2001295">
    <property type="term" value="P:malonyl-CoA biosynthetic process"/>
    <property type="evidence" value="ECO:0007669"/>
    <property type="project" value="UniProtKB-UniPathway"/>
</dbReference>
<evidence type="ECO:0000259" key="12">
    <source>
        <dbReference type="PROSITE" id="PS50989"/>
    </source>
</evidence>
<protein>
    <recommendedName>
        <fullName evidence="2">acetyl-CoA carboxytransferase</fullName>
        <ecNumber evidence="2">2.1.3.15</ecNumber>
    </recommendedName>
</protein>
<evidence type="ECO:0000256" key="4">
    <source>
        <dbReference type="ARBA" id="ARBA00022679"/>
    </source>
</evidence>
<evidence type="ECO:0000256" key="5">
    <source>
        <dbReference type="ARBA" id="ARBA00022741"/>
    </source>
</evidence>
<evidence type="ECO:0000256" key="9">
    <source>
        <dbReference type="ARBA" id="ARBA00023098"/>
    </source>
</evidence>
<sequence length="168" mass="17349">MPLVLVIDTAGPALSAEAEQDGLAGQIAQCLAELVTLDTPTVSILMGQGSGGPALAMVPADRVVAALHGWLAPLPPEGASAIVFRDTEHAAELAAAQGIRSADLLASGIVDVIAPEHPDAADEPVEFSQRLSRAIAAELDALRGVPAGERLAARLRRYRRIGLPVKNT</sequence>
<dbReference type="EC" id="2.1.3.15" evidence="2"/>
<keyword evidence="8" id="KW-0067">ATP-binding</keyword>
<dbReference type="GO" id="GO:0006633">
    <property type="term" value="P:fatty acid biosynthetic process"/>
    <property type="evidence" value="ECO:0007669"/>
    <property type="project" value="UniProtKB-KW"/>
</dbReference>
<dbReference type="Proteomes" id="UP000198875">
    <property type="component" value="Unassembled WGS sequence"/>
</dbReference>
<comment type="pathway">
    <text evidence="1">Lipid metabolism; malonyl-CoA biosynthesis; malonyl-CoA from acetyl-CoA: step 1/1.</text>
</comment>
<dbReference type="InterPro" id="IPR011763">
    <property type="entry name" value="COA_CT_C"/>
</dbReference>
<dbReference type="GO" id="GO:0008270">
    <property type="term" value="F:zinc ion binding"/>
    <property type="evidence" value="ECO:0007669"/>
    <property type="project" value="UniProtKB-KW"/>
</dbReference>
<dbReference type="Pfam" id="PF03255">
    <property type="entry name" value="ACCA"/>
    <property type="match status" value="1"/>
</dbReference>
<keyword evidence="7" id="KW-0276">Fatty acid metabolism</keyword>
<dbReference type="PANTHER" id="PTHR42853:SF3">
    <property type="entry name" value="ACETYL-COENZYME A CARBOXYLASE CARBOXYL TRANSFERASE SUBUNIT ALPHA, CHLOROPLASTIC"/>
    <property type="match status" value="1"/>
</dbReference>
<evidence type="ECO:0000256" key="7">
    <source>
        <dbReference type="ARBA" id="ARBA00022832"/>
    </source>
</evidence>
<evidence type="ECO:0000256" key="6">
    <source>
        <dbReference type="ARBA" id="ARBA00022771"/>
    </source>
</evidence>
<dbReference type="UniPathway" id="UPA00655">
    <property type="reaction ID" value="UER00711"/>
</dbReference>
<keyword evidence="6" id="KW-0479">Metal-binding</keyword>
<dbReference type="Gene3D" id="3.90.226.10">
    <property type="entry name" value="2-enoyl-CoA Hydratase, Chain A, domain 1"/>
    <property type="match status" value="1"/>
</dbReference>
<keyword evidence="10" id="KW-0275">Fatty acid biosynthesis</keyword>
<dbReference type="AlphaFoldDB" id="A0A0U0W9Q1"/>
<proteinExistence type="predicted"/>
<evidence type="ECO:0000256" key="8">
    <source>
        <dbReference type="ARBA" id="ARBA00022840"/>
    </source>
</evidence>
<feature type="domain" description="CoA carboxyltransferase C-terminal" evidence="12">
    <location>
        <begin position="1"/>
        <end position="141"/>
    </location>
</feature>
<dbReference type="SUPFAM" id="SSF52096">
    <property type="entry name" value="ClpP/crotonase"/>
    <property type="match status" value="1"/>
</dbReference>
<dbReference type="InterPro" id="IPR029045">
    <property type="entry name" value="ClpP/crotonase-like_dom_sf"/>
</dbReference>
<evidence type="ECO:0000256" key="2">
    <source>
        <dbReference type="ARBA" id="ARBA00011883"/>
    </source>
</evidence>
<keyword evidence="6" id="KW-0862">Zinc</keyword>
<dbReference type="InterPro" id="IPR001095">
    <property type="entry name" value="Acetyl_CoA_COase_a_su"/>
</dbReference>
<gene>
    <name evidence="13" type="ORF">BN971_02833</name>
</gene>
<dbReference type="PROSITE" id="PS50989">
    <property type="entry name" value="COA_CT_CTER"/>
    <property type="match status" value="1"/>
</dbReference>
<dbReference type="PANTHER" id="PTHR42853">
    <property type="entry name" value="ACETYL-COENZYME A CARBOXYLASE CARBOXYL TRANSFERASE SUBUNIT ALPHA"/>
    <property type="match status" value="1"/>
</dbReference>
<reference evidence="13 14" key="1">
    <citation type="submission" date="2015-03" db="EMBL/GenBank/DDBJ databases">
        <authorList>
            <person name="Murphy D."/>
        </authorList>
    </citation>
    <scope>NUCLEOTIDE SEQUENCE [LARGE SCALE GENOMIC DNA]</scope>
    <source>
        <strain evidence="13 14">DSM 44277</strain>
    </source>
</reference>
<dbReference type="EMBL" id="CSTD01000002">
    <property type="protein sequence ID" value="CPR11547.1"/>
    <property type="molecule type" value="Genomic_DNA"/>
</dbReference>
<dbReference type="GO" id="GO:0009317">
    <property type="term" value="C:acetyl-CoA carboxylase complex"/>
    <property type="evidence" value="ECO:0007669"/>
    <property type="project" value="InterPro"/>
</dbReference>
<keyword evidence="5" id="KW-0547">Nucleotide-binding</keyword>
<keyword evidence="9" id="KW-0443">Lipid metabolism</keyword>
<dbReference type="GO" id="GO:0016743">
    <property type="term" value="F:carboxyl- or carbamoyltransferase activity"/>
    <property type="evidence" value="ECO:0007669"/>
    <property type="project" value="InterPro"/>
</dbReference>
<organism evidence="13 14">
    <name type="scientific">Mycobacterium bohemicum DSM 44277</name>
    <dbReference type="NCBI Taxonomy" id="1236609"/>
    <lineage>
        <taxon>Bacteria</taxon>
        <taxon>Bacillati</taxon>
        <taxon>Actinomycetota</taxon>
        <taxon>Actinomycetes</taxon>
        <taxon>Mycobacteriales</taxon>
        <taxon>Mycobacteriaceae</taxon>
        <taxon>Mycobacterium</taxon>
    </lineage>
</organism>